<dbReference type="Pfam" id="PF00202">
    <property type="entry name" value="Aminotran_3"/>
    <property type="match status" value="1"/>
</dbReference>
<dbReference type="CDD" id="cd12116">
    <property type="entry name" value="A_NRPS_Ta1_like"/>
    <property type="match status" value="1"/>
</dbReference>
<keyword evidence="6" id="KW-0663">Pyridoxal phosphate</keyword>
<gene>
    <name evidence="11" type="ORF">HHL25_21755</name>
</gene>
<dbReference type="SUPFAM" id="SSF56801">
    <property type="entry name" value="Acetyl-CoA synthetase-like"/>
    <property type="match status" value="1"/>
</dbReference>
<dbReference type="Gene3D" id="3.30.559.30">
    <property type="entry name" value="Nonribosomal peptide synthetase, condensation domain"/>
    <property type="match status" value="1"/>
</dbReference>
<dbReference type="Gene3D" id="3.40.640.10">
    <property type="entry name" value="Type I PLP-dependent aspartate aminotransferase-like (Major domain)"/>
    <property type="match status" value="1"/>
</dbReference>
<dbReference type="GO" id="GO:0008483">
    <property type="term" value="F:transaminase activity"/>
    <property type="evidence" value="ECO:0007669"/>
    <property type="project" value="InterPro"/>
</dbReference>
<dbReference type="InterPro" id="IPR000873">
    <property type="entry name" value="AMP-dep_synth/lig_dom"/>
</dbReference>
<dbReference type="Proteomes" id="UP000541470">
    <property type="component" value="Unassembled WGS sequence"/>
</dbReference>
<dbReference type="Pfam" id="PF00668">
    <property type="entry name" value="Condensation"/>
    <property type="match status" value="1"/>
</dbReference>
<evidence type="ECO:0000256" key="1">
    <source>
        <dbReference type="ARBA" id="ARBA00001933"/>
    </source>
</evidence>
<evidence type="ECO:0000256" key="3">
    <source>
        <dbReference type="ARBA" id="ARBA00022553"/>
    </source>
</evidence>
<evidence type="ECO:0000256" key="7">
    <source>
        <dbReference type="ARBA" id="ARBA00029443"/>
    </source>
</evidence>
<keyword evidence="2" id="KW-0596">Phosphopantetheine</keyword>
<dbReference type="SUPFAM" id="SSF52151">
    <property type="entry name" value="FabD/lysophospholipase-like"/>
    <property type="match status" value="1"/>
</dbReference>
<dbReference type="GO" id="GO:0046872">
    <property type="term" value="F:metal ion binding"/>
    <property type="evidence" value="ECO:0007669"/>
    <property type="project" value="UniProtKB-KW"/>
</dbReference>
<evidence type="ECO:0000259" key="10">
    <source>
        <dbReference type="PROSITE" id="PS52004"/>
    </source>
</evidence>
<evidence type="ECO:0000256" key="5">
    <source>
        <dbReference type="ARBA" id="ARBA00022723"/>
    </source>
</evidence>
<dbReference type="PROSITE" id="PS00600">
    <property type="entry name" value="AA_TRANSFER_CLASS_3"/>
    <property type="match status" value="1"/>
</dbReference>
<dbReference type="SUPFAM" id="SSF53383">
    <property type="entry name" value="PLP-dependent transferases"/>
    <property type="match status" value="1"/>
</dbReference>
<dbReference type="SMART" id="SM00827">
    <property type="entry name" value="PKS_AT"/>
    <property type="match status" value="1"/>
</dbReference>
<dbReference type="InterPro" id="IPR015421">
    <property type="entry name" value="PyrdxlP-dep_Trfase_major"/>
</dbReference>
<evidence type="ECO:0000313" key="12">
    <source>
        <dbReference type="Proteomes" id="UP000541470"/>
    </source>
</evidence>
<dbReference type="GO" id="GO:0004315">
    <property type="term" value="F:3-oxoacyl-[acyl-carrier-protein] synthase activity"/>
    <property type="evidence" value="ECO:0007669"/>
    <property type="project" value="InterPro"/>
</dbReference>
<dbReference type="PANTHER" id="PTHR43775">
    <property type="entry name" value="FATTY ACID SYNTHASE"/>
    <property type="match status" value="1"/>
</dbReference>
<dbReference type="InterPro" id="IPR015422">
    <property type="entry name" value="PyrdxlP-dep_Trfase_small"/>
</dbReference>
<dbReference type="PROSITE" id="PS52004">
    <property type="entry name" value="KS3_2"/>
    <property type="match status" value="1"/>
</dbReference>
<dbReference type="Gene3D" id="3.40.50.12780">
    <property type="entry name" value="N-terminal domain of ligase-like"/>
    <property type="match status" value="1"/>
</dbReference>
<dbReference type="SUPFAM" id="SSF47336">
    <property type="entry name" value="ACP-like"/>
    <property type="match status" value="2"/>
</dbReference>
<dbReference type="InterPro" id="IPR020841">
    <property type="entry name" value="PKS_Beta-ketoAc_synthase_dom"/>
</dbReference>
<dbReference type="SUPFAM" id="SSF53901">
    <property type="entry name" value="Thiolase-like"/>
    <property type="match status" value="1"/>
</dbReference>
<dbReference type="Pfam" id="PF13193">
    <property type="entry name" value="AMP-binding_C"/>
    <property type="match status" value="1"/>
</dbReference>
<dbReference type="InterPro" id="IPR025110">
    <property type="entry name" value="AMP-bd_C"/>
</dbReference>
<dbReference type="InterPro" id="IPR005814">
    <property type="entry name" value="Aminotrans_3"/>
</dbReference>
<dbReference type="InterPro" id="IPR049704">
    <property type="entry name" value="Aminotrans_3_PPA_site"/>
</dbReference>
<dbReference type="InterPro" id="IPR036736">
    <property type="entry name" value="ACP-like_sf"/>
</dbReference>
<dbReference type="InterPro" id="IPR020845">
    <property type="entry name" value="AMP-binding_CS"/>
</dbReference>
<evidence type="ECO:0000259" key="9">
    <source>
        <dbReference type="PROSITE" id="PS50075"/>
    </source>
</evidence>
<dbReference type="SMART" id="SM00825">
    <property type="entry name" value="PKS_KS"/>
    <property type="match status" value="1"/>
</dbReference>
<dbReference type="NCBIfam" id="TIGR01733">
    <property type="entry name" value="AA-adenyl-dom"/>
    <property type="match status" value="1"/>
</dbReference>
<dbReference type="Pfam" id="PF22621">
    <property type="entry name" value="CurL-like_PKS_C"/>
    <property type="match status" value="1"/>
</dbReference>
<dbReference type="InterPro" id="IPR014043">
    <property type="entry name" value="Acyl_transferase_dom"/>
</dbReference>
<dbReference type="InterPro" id="IPR001242">
    <property type="entry name" value="Condensation_dom"/>
</dbReference>
<feature type="domain" description="Carrier" evidence="9">
    <location>
        <begin position="937"/>
        <end position="1015"/>
    </location>
</feature>
<dbReference type="InterPro" id="IPR016039">
    <property type="entry name" value="Thiolase-like"/>
</dbReference>
<dbReference type="Pfam" id="PF00109">
    <property type="entry name" value="ketoacyl-synt"/>
    <property type="match status" value="1"/>
</dbReference>
<dbReference type="Pfam" id="PF00698">
    <property type="entry name" value="Acyl_transf_1"/>
    <property type="match status" value="1"/>
</dbReference>
<proteinExistence type="inferred from homology"/>
<dbReference type="PANTHER" id="PTHR43775:SF37">
    <property type="entry name" value="SI:DKEY-61P9.11"/>
    <property type="match status" value="1"/>
</dbReference>
<dbReference type="InterPro" id="IPR045851">
    <property type="entry name" value="AMP-bd_C_sf"/>
</dbReference>
<keyword evidence="12" id="KW-1185">Reference proteome</keyword>
<dbReference type="Pfam" id="PF00550">
    <property type="entry name" value="PP-binding"/>
    <property type="match status" value="2"/>
</dbReference>
<keyword evidence="3" id="KW-0597">Phosphoprotein</keyword>
<dbReference type="Gene3D" id="3.30.300.30">
    <property type="match status" value="1"/>
</dbReference>
<dbReference type="InterPro" id="IPR010071">
    <property type="entry name" value="AA_adenyl_dom"/>
</dbReference>
<dbReference type="RefSeq" id="WP_169595338.1">
    <property type="nucleotide sequence ID" value="NZ_JABBGK010000008.1"/>
</dbReference>
<dbReference type="PROSITE" id="PS50075">
    <property type="entry name" value="CARRIER"/>
    <property type="match status" value="2"/>
</dbReference>
<dbReference type="CDD" id="cd00833">
    <property type="entry name" value="PKS"/>
    <property type="match status" value="1"/>
</dbReference>
<reference evidence="11 12" key="1">
    <citation type="submission" date="2020-04" db="EMBL/GenBank/DDBJ databases">
        <title>Rhizobium sp. S-51 isolated from soil.</title>
        <authorList>
            <person name="Dahal R.H."/>
        </authorList>
    </citation>
    <scope>NUCLEOTIDE SEQUENCE [LARGE SCALE GENOMIC DNA]</scope>
    <source>
        <strain evidence="11 12">S-51</strain>
    </source>
</reference>
<feature type="compositionally biased region" description="Low complexity" evidence="8">
    <location>
        <begin position="1133"/>
        <end position="1147"/>
    </location>
</feature>
<dbReference type="Gene3D" id="3.30.559.10">
    <property type="entry name" value="Chloramphenicol acetyltransferase-like domain"/>
    <property type="match status" value="1"/>
</dbReference>
<evidence type="ECO:0000256" key="6">
    <source>
        <dbReference type="ARBA" id="ARBA00022898"/>
    </source>
</evidence>
<dbReference type="InterPro" id="IPR023213">
    <property type="entry name" value="CAT-like_dom_sf"/>
</dbReference>
<dbReference type="PROSITE" id="PS00455">
    <property type="entry name" value="AMP_BINDING"/>
    <property type="match status" value="1"/>
</dbReference>
<keyword evidence="4" id="KW-0808">Transferase</keyword>
<dbReference type="CDD" id="cd19531">
    <property type="entry name" value="LCL_NRPS-like"/>
    <property type="match status" value="1"/>
</dbReference>
<dbReference type="InterPro" id="IPR050091">
    <property type="entry name" value="PKS_NRPS_Biosynth_Enz"/>
</dbReference>
<dbReference type="GO" id="GO:0006633">
    <property type="term" value="P:fatty acid biosynthetic process"/>
    <property type="evidence" value="ECO:0007669"/>
    <property type="project" value="InterPro"/>
</dbReference>
<name>A0A7Y0FYM0_9HYPH</name>
<comment type="cofactor">
    <cofactor evidence="1">
        <name>pyridoxal 5'-phosphate</name>
        <dbReference type="ChEBI" id="CHEBI:597326"/>
    </cofactor>
</comment>
<dbReference type="InterPro" id="IPR014031">
    <property type="entry name" value="Ketoacyl_synth_C"/>
</dbReference>
<dbReference type="SUPFAM" id="SSF55048">
    <property type="entry name" value="Probable ACP-binding domain of malonyl-CoA ACP transacylase"/>
    <property type="match status" value="1"/>
</dbReference>
<dbReference type="EMBL" id="JABBGK010000008">
    <property type="protein sequence ID" value="NML76769.1"/>
    <property type="molecule type" value="Genomic_DNA"/>
</dbReference>
<sequence>MRENEIDAIAPGGVAIVGMSGRFPGAPTVEALWRLIEAGETSFSTFAPDEIEDAFTDEERAGADYVASRPFLDEVEQFDADFFGMYPREAAVTDPQHRVFLEVCWEALESAGYDPYRNAGLVGVFAGCSMPTYLLNNVLGDRAKVEEFTSNYQIGCFNQIVGSVADALATRVAYKFNLRGPAFTLQSACSTSLLAVSQACQNLLTYSCDMALAGGVSITLPQKRGYIYQEGGMVSRDGICRPFDVDASGTVFASGAGVVLLKRLEDALEDGDRIYAVIRGYGINNDGSDKIGFTAPSAEGQSEVIAAALAHAGFDPSTIGYVECHGTATPLGDPIEFAGLKGAFSGMSETAGRCALGSVKGNVGHMDAAAGVSGLIKAALSIYNRKIPAMPNYKAPNPRIDLDRSPFYIPQSTTTWPDAMAPRRAGVSSFGVGGTNIHVVLEEAPVRPRAVIDDGQGPYILPLSARSDDALAAMRANLAAYLEANPGLPLSQVARTLQTGRHHFKHRSAIAVNSEAAAIEQLRAEKVLTAVAEDVRPPVVFMFPGQGAQYVGMGAGLYNREPEFTRWIDRGAEVLKMSSSVDIRDYICHTGPVTEAMAEEQRETRIAQPCLYLVEHAMARLWMSRGLKPDAMIGHSVGEFVAATLANAISFEDALTLVAARGRLMHKQPAGAMISVRAAPEELEAHLSGMAEIAAINAPKLSVVSGPFDDIDAVCAALEKAGIAFSRLHTSHAFHSAMMDPCIDDLRELAAKVTYGKATIPYISCVTGDWQNDQLGRSPDYWARHCREPVRFSDGLTTLCRDRKPVLVEVGPGRTLSVFASQTISRNGVASIVQSMPEHDRAYAAAASLAEAHGRLWMVGRELNWPELPAGGERALPLPTYPFQRQRHWIDAPPSARRMALMGTAPIQVLQQPSQGETETKSEMSTMNAISPSPVASRIPELETSLLTLLGDMSGEPLDPGSKAESFLELGFDSLFIGQFAQKIEKQYGIKISFRELLSNIPSIVALAQYLDKAMPAETRTVEAAPPLMPAPAAVAAPVPVTMPAAIAAPVTASPAIATIAPPMMPVARGATSLDASLEAVLQSQLSLAQTLFAQQFQVLQAASTASVVMAPSPVRVDVPVVREAAAVQTAPATSSVAPPAATAAAPEEQGEIGTDRIRLYKPGARSAGPELTPEKQKFVADLITAYVARNRKSKEFTEKNRRRLADPRTASGFRADWKEMIFPIVSDRSKGSRIWDIDGHEYIDLVNGFGQTAFGHAPDFLVEAMKEQMDAGFAIGPQTPLAGEVAELICAMTGHERVTFCNTGSEAVMAAMRVARAVTGRDRIVMFANDYHGQFDEVLIKGRNRSNNPVALPIAAGIPNASVSNMIVLRYGEPESLDWIRANAGDIAAVIIEPVQSRHPELRPQDFVRSLRDIATQSEFALVFDEVVTGFRVDPGGMQAVWGIRGDMATYGKVIGGGMPIGILTGSSRFLDALDGGHWNYGDDSVPMVAPTFFAGTFVRHPVVLSAVRAVLQHIKGEGAALYSRVAARTEALVEEINADLGKRGIAPVVNGYKSWFVVDFGNQDPLGGLFYPHLRMNGIHIQDGYPCFLTTAHSEEDFRSIAKAFRDGIDALQSVGIMAGKGTIAAKALTSSSPAVIVSSVVRPETAPLTEAQSEIWLAAQAGDEASCSFNESFTLMLDGTLDQSAFIEAAKSVVSRHDALHIRFDRTGARFSFIPDFSLDVEVIDLSAEADTDAALRDLIDDEAHSPFDLVNGPLARARLVRLASERHAFIFSAHHIVCDGWSMNVLVEELSAAYSGLVHGDRPQFEPALSFATYATELAPKADVDGATAKFWLDQFKDIPDLPEMPFDRPYPERRTFAGGTCTGHVGPEIYKELKKRGAKAGATLFSTLLAALQVMVAKMSGQSDLVIAVPSAGQSLLDDRILVGHCVNLLPLRQTVEAASSFEAHLKDTQQLVLKAFEHQDYTYGTLVKTLGIKRDPRRLPLTGIQFNLERVAAGAEFDGLSAKLEPNPKAFSNFDMFLNMIEGRDGIRIDVDYNADVLDRETVERWIGHYVSLVTALAKGMESPIADLSLLSEAETGLLVRSVNQTDTDYERDQFAFSLFSRRAAEQPDAVAAVHRGETITYGELEASSNQLARHIRSTIPQGGQRIALLVDRSLGMLVALLGIMKSGHAYVPLDPSHPDPRLRQTLETARPVAMICDSEAGAALAGEGVTVIRLDTEKEALGRLPTEAPDTLPTDTASTAYVIFTSGSTGTPKGVAVSHRALTNFLVSMAHEPGFTRDDTLVAVTTISFDIAGLELYLPLVTGGKVVVADRTQVQDGFALVRLIDECGATVLQATPTLWQMLVEAGVGKSATLKKLCGGEPLPKDLARTLARMDGELWNMYGPTETTIWSSVQRILDNDEPITIGHPIANTQLFILDTHGRIAPVGVTGELCIGGDGLAEGYFERPDLTDAAFVKRDIDGSGPRRLYRTGDVGRRLVDGSLQLLGRRDNQIKLRGFRIELGDIESVVAAVKGVRQCAVVGVRNTKGDVSLVCYYVADPDGPAPDSATLAAHARVNLPAYMVPAVWVLETELPQTANGKLDRKALTNREVRPQEVVAVVKVKPRTPMEEKLWTIWKGVLDNDNIGVEDNLYALGADSLTIFRIAARMLDAGLPLEAKHLLRHPSIAELAAYADEQKDQELPTVAHQIPSLKDFRNGARRRIESVS</sequence>
<dbReference type="Gene3D" id="3.30.70.3290">
    <property type="match status" value="1"/>
</dbReference>
<protein>
    <submittedName>
        <fullName evidence="11">Amino acid adenylation domain-containing protein</fullName>
    </submittedName>
</protein>
<dbReference type="FunFam" id="3.40.50.12780:FF:000012">
    <property type="entry name" value="Non-ribosomal peptide synthetase"/>
    <property type="match status" value="1"/>
</dbReference>
<dbReference type="SUPFAM" id="SSF52777">
    <property type="entry name" value="CoA-dependent acyltransferases"/>
    <property type="match status" value="2"/>
</dbReference>
<evidence type="ECO:0000256" key="8">
    <source>
        <dbReference type="SAM" id="MobiDB-lite"/>
    </source>
</evidence>
<dbReference type="Gene3D" id="3.40.366.10">
    <property type="entry name" value="Malonyl-Coenzyme A Acyl Carrier Protein, domain 2"/>
    <property type="match status" value="1"/>
</dbReference>
<dbReference type="InterPro" id="IPR014030">
    <property type="entry name" value="Ketoacyl_synth_N"/>
</dbReference>
<dbReference type="InterPro" id="IPR009081">
    <property type="entry name" value="PP-bd_ACP"/>
</dbReference>
<dbReference type="InterPro" id="IPR016035">
    <property type="entry name" value="Acyl_Trfase/lysoPLipase"/>
</dbReference>
<evidence type="ECO:0000256" key="4">
    <source>
        <dbReference type="ARBA" id="ARBA00022679"/>
    </source>
</evidence>
<dbReference type="Gene3D" id="1.10.1200.10">
    <property type="entry name" value="ACP-like"/>
    <property type="match status" value="2"/>
</dbReference>
<evidence type="ECO:0000313" key="11">
    <source>
        <dbReference type="EMBL" id="NML76769.1"/>
    </source>
</evidence>
<keyword evidence="5" id="KW-0479">Metal-binding</keyword>
<dbReference type="PROSITE" id="PS00606">
    <property type="entry name" value="KS3_1"/>
    <property type="match status" value="1"/>
</dbReference>
<dbReference type="Pfam" id="PF00501">
    <property type="entry name" value="AMP-binding"/>
    <property type="match status" value="1"/>
</dbReference>
<dbReference type="InterPro" id="IPR001227">
    <property type="entry name" value="Ac_transferase_dom_sf"/>
</dbReference>
<feature type="domain" description="Carrier" evidence="9">
    <location>
        <begin position="2608"/>
        <end position="2682"/>
    </location>
</feature>
<dbReference type="GO" id="GO:0004312">
    <property type="term" value="F:fatty acid synthase activity"/>
    <property type="evidence" value="ECO:0007669"/>
    <property type="project" value="TreeGrafter"/>
</dbReference>
<dbReference type="InterPro" id="IPR042099">
    <property type="entry name" value="ANL_N_sf"/>
</dbReference>
<dbReference type="GO" id="GO:0030170">
    <property type="term" value="F:pyridoxal phosphate binding"/>
    <property type="evidence" value="ECO:0007669"/>
    <property type="project" value="InterPro"/>
</dbReference>
<dbReference type="InterPro" id="IPR016036">
    <property type="entry name" value="Malonyl_transacylase_ACP-bd"/>
</dbReference>
<accession>A0A7Y0FYM0</accession>
<dbReference type="Gene3D" id="3.40.47.10">
    <property type="match status" value="1"/>
</dbReference>
<dbReference type="Pfam" id="PF02801">
    <property type="entry name" value="Ketoacyl-synt_C"/>
    <property type="match status" value="1"/>
</dbReference>
<dbReference type="InterPro" id="IPR015424">
    <property type="entry name" value="PyrdxlP-dep_Trfase"/>
</dbReference>
<comment type="similarity">
    <text evidence="7">In the C-terminal section; belongs to the NRP synthetase family.</text>
</comment>
<dbReference type="Gene3D" id="3.90.1150.10">
    <property type="entry name" value="Aspartate Aminotransferase, domain 1"/>
    <property type="match status" value="1"/>
</dbReference>
<feature type="domain" description="Ketosynthase family 3 (KS3)" evidence="10">
    <location>
        <begin position="11"/>
        <end position="443"/>
    </location>
</feature>
<dbReference type="InterPro" id="IPR018201">
    <property type="entry name" value="Ketoacyl_synth_AS"/>
</dbReference>
<comment type="caution">
    <text evidence="11">The sequence shown here is derived from an EMBL/GenBank/DDBJ whole genome shotgun (WGS) entry which is preliminary data.</text>
</comment>
<organism evidence="11 12">
    <name type="scientific">Rhizobium terricola</name>
    <dbReference type="NCBI Taxonomy" id="2728849"/>
    <lineage>
        <taxon>Bacteria</taxon>
        <taxon>Pseudomonadati</taxon>
        <taxon>Pseudomonadota</taxon>
        <taxon>Alphaproteobacteria</taxon>
        <taxon>Hyphomicrobiales</taxon>
        <taxon>Rhizobiaceae</taxon>
        <taxon>Rhizobium/Agrobacterium group</taxon>
        <taxon>Rhizobium</taxon>
    </lineage>
</organism>
<evidence type="ECO:0000256" key="2">
    <source>
        <dbReference type="ARBA" id="ARBA00022450"/>
    </source>
</evidence>
<feature type="region of interest" description="Disordered" evidence="8">
    <location>
        <begin position="1133"/>
        <end position="1157"/>
    </location>
</feature>